<dbReference type="GO" id="GO:0000978">
    <property type="term" value="F:RNA polymerase II cis-regulatory region sequence-specific DNA binding"/>
    <property type="evidence" value="ECO:0007669"/>
    <property type="project" value="TreeGrafter"/>
</dbReference>
<protein>
    <recommendedName>
        <fullName evidence="7">BZIP domain-containing protein</fullName>
    </recommendedName>
</protein>
<dbReference type="CDD" id="cd14695">
    <property type="entry name" value="bZIP_HLF"/>
    <property type="match status" value="1"/>
</dbReference>
<dbReference type="InterPro" id="IPR040223">
    <property type="entry name" value="PAR_bZIP"/>
</dbReference>
<evidence type="ECO:0000256" key="1">
    <source>
        <dbReference type="ARBA" id="ARBA00004123"/>
    </source>
</evidence>
<dbReference type="GO" id="GO:0000981">
    <property type="term" value="F:DNA-binding transcription factor activity, RNA polymerase II-specific"/>
    <property type="evidence" value="ECO:0007669"/>
    <property type="project" value="TreeGrafter"/>
</dbReference>
<gene>
    <name evidence="8" type="ORF">EB796_017575</name>
</gene>
<evidence type="ECO:0000256" key="3">
    <source>
        <dbReference type="ARBA" id="ARBA00023125"/>
    </source>
</evidence>
<feature type="compositionally biased region" description="Basic and acidic residues" evidence="6">
    <location>
        <begin position="158"/>
        <end position="174"/>
    </location>
</feature>
<comment type="subcellular location">
    <subcellularLocation>
        <location evidence="1">Nucleus</location>
    </subcellularLocation>
</comment>
<dbReference type="AlphaFoldDB" id="A0A7J7JDE3"/>
<comment type="caution">
    <text evidence="8">The sequence shown here is derived from an EMBL/GenBank/DDBJ whole genome shotgun (WGS) entry which is preliminary data.</text>
</comment>
<organism evidence="8 9">
    <name type="scientific">Bugula neritina</name>
    <name type="common">Brown bryozoan</name>
    <name type="synonym">Sertularia neritina</name>
    <dbReference type="NCBI Taxonomy" id="10212"/>
    <lineage>
        <taxon>Eukaryota</taxon>
        <taxon>Metazoa</taxon>
        <taxon>Spiralia</taxon>
        <taxon>Lophotrochozoa</taxon>
        <taxon>Bryozoa</taxon>
        <taxon>Gymnolaemata</taxon>
        <taxon>Cheilostomatida</taxon>
        <taxon>Flustrina</taxon>
        <taxon>Buguloidea</taxon>
        <taxon>Bugulidae</taxon>
        <taxon>Bugula</taxon>
    </lineage>
</organism>
<evidence type="ECO:0000313" key="9">
    <source>
        <dbReference type="Proteomes" id="UP000593567"/>
    </source>
</evidence>
<sequence length="211" mass="24295">MAASETSNKMLDEAGKAELGDLVTDHDSLLAASSMNSSAVLAAVTPLSNEFDGHYPITYYENYNSSSQYDQRTQIYKELKNAYTQQLKALTNSNNNPAVFQQENIIPEMKTESPSPESCYAESCYTESKSQRKRATCTLKSEPSGEEFAKYREKRRKNNESAKKSRDLRRQKEEKINMRVDFLEHENRKIRSFNKSLEYKITVLTQQRNKM</sequence>
<dbReference type="OrthoDB" id="6022300at2759"/>
<evidence type="ECO:0000259" key="7">
    <source>
        <dbReference type="PROSITE" id="PS50217"/>
    </source>
</evidence>
<dbReference type="PROSITE" id="PS50217">
    <property type="entry name" value="BZIP"/>
    <property type="match status" value="1"/>
</dbReference>
<evidence type="ECO:0000313" key="8">
    <source>
        <dbReference type="EMBL" id="KAF6024115.1"/>
    </source>
</evidence>
<feature type="domain" description="BZIP" evidence="7">
    <location>
        <begin position="150"/>
        <end position="211"/>
    </location>
</feature>
<dbReference type="PANTHER" id="PTHR11988">
    <property type="entry name" value="THYROTROPH EMBRYONIC FACTOR RELATED"/>
    <property type="match status" value="1"/>
</dbReference>
<keyword evidence="2" id="KW-0805">Transcription regulation</keyword>
<name>A0A7J7JDE3_BUGNE</name>
<feature type="region of interest" description="Disordered" evidence="6">
    <location>
        <begin position="148"/>
        <end position="174"/>
    </location>
</feature>
<dbReference type="SUPFAM" id="SSF57959">
    <property type="entry name" value="Leucine zipper domain"/>
    <property type="match status" value="1"/>
</dbReference>
<reference evidence="8" key="1">
    <citation type="submission" date="2020-06" db="EMBL/GenBank/DDBJ databases">
        <title>Draft genome of Bugula neritina, a colonial animal packing powerful symbionts and potential medicines.</title>
        <authorList>
            <person name="Rayko M."/>
        </authorList>
    </citation>
    <scope>NUCLEOTIDE SEQUENCE [LARGE SCALE GENOMIC DNA]</scope>
    <source>
        <strain evidence="8">Kwan_BN1</strain>
    </source>
</reference>
<dbReference type="InterPro" id="IPR046347">
    <property type="entry name" value="bZIP_sf"/>
</dbReference>
<evidence type="ECO:0000256" key="5">
    <source>
        <dbReference type="ARBA" id="ARBA00023242"/>
    </source>
</evidence>
<dbReference type="PANTHER" id="PTHR11988:SF27">
    <property type="entry name" value="GH27708P"/>
    <property type="match status" value="1"/>
</dbReference>
<dbReference type="SMART" id="SM00338">
    <property type="entry name" value="BRLZ"/>
    <property type="match status" value="1"/>
</dbReference>
<dbReference type="Pfam" id="PF07716">
    <property type="entry name" value="bZIP_2"/>
    <property type="match status" value="1"/>
</dbReference>
<evidence type="ECO:0000256" key="2">
    <source>
        <dbReference type="ARBA" id="ARBA00023015"/>
    </source>
</evidence>
<accession>A0A7J7JDE3</accession>
<keyword evidence="9" id="KW-1185">Reference proteome</keyword>
<dbReference type="EMBL" id="VXIV02002616">
    <property type="protein sequence ID" value="KAF6024115.1"/>
    <property type="molecule type" value="Genomic_DNA"/>
</dbReference>
<keyword evidence="5" id="KW-0539">Nucleus</keyword>
<keyword evidence="3" id="KW-0238">DNA-binding</keyword>
<evidence type="ECO:0000256" key="4">
    <source>
        <dbReference type="ARBA" id="ARBA00023163"/>
    </source>
</evidence>
<proteinExistence type="predicted"/>
<evidence type="ECO:0000256" key="6">
    <source>
        <dbReference type="SAM" id="MobiDB-lite"/>
    </source>
</evidence>
<dbReference type="InterPro" id="IPR004827">
    <property type="entry name" value="bZIP"/>
</dbReference>
<keyword evidence="4" id="KW-0804">Transcription</keyword>
<dbReference type="Gene3D" id="1.20.5.170">
    <property type="match status" value="1"/>
</dbReference>
<dbReference type="GO" id="GO:0005634">
    <property type="term" value="C:nucleus"/>
    <property type="evidence" value="ECO:0007669"/>
    <property type="project" value="UniProtKB-SubCell"/>
</dbReference>
<dbReference type="Proteomes" id="UP000593567">
    <property type="component" value="Unassembled WGS sequence"/>
</dbReference>